<evidence type="ECO:0000313" key="9">
    <source>
        <dbReference type="Proteomes" id="UP000295131"/>
    </source>
</evidence>
<evidence type="ECO:0000256" key="2">
    <source>
        <dbReference type="ARBA" id="ARBA00022475"/>
    </source>
</evidence>
<comment type="subcellular location">
    <subcellularLocation>
        <location evidence="1">Cell membrane</location>
        <topology evidence="1">Multi-pass membrane protein</topology>
    </subcellularLocation>
</comment>
<dbReference type="Proteomes" id="UP000295131">
    <property type="component" value="Unassembled WGS sequence"/>
</dbReference>
<dbReference type="PANTHER" id="PTHR36115">
    <property type="entry name" value="PROLINE-RICH ANTIGEN HOMOLOG-RELATED"/>
    <property type="match status" value="1"/>
</dbReference>
<evidence type="ECO:0000313" key="8">
    <source>
        <dbReference type="EMBL" id="TDH38950.1"/>
    </source>
</evidence>
<dbReference type="OrthoDB" id="7270324at2"/>
<sequence>MAMSQAETTYAVTDMYENPALYDGVRTRRVLAFFIDYSLILLLCIPAAIVVFVLGLLTLGLGFFLYGALFFLVAIPYIGLSLGGRGQATPGMRMTGIRLERLDGGRIDFLFALVHSVLFWAANAILTPLILLATLFLDRKQTVHDRLLGTVVVRTDIS</sequence>
<accession>A0A4R5PPD7</accession>
<dbReference type="Pfam" id="PF06271">
    <property type="entry name" value="RDD"/>
    <property type="match status" value="1"/>
</dbReference>
<reference evidence="8 9" key="1">
    <citation type="journal article" date="2013" name="Int. J. Syst. Evol. Microbiol.">
        <title>Hoeflea suaedae sp. nov., an endophytic bacterium isolated from the root of the halophyte Suaeda maritima.</title>
        <authorList>
            <person name="Chung E.J."/>
            <person name="Park J.A."/>
            <person name="Pramanik P."/>
            <person name="Bibi F."/>
            <person name="Jeon C.O."/>
            <person name="Chung Y.R."/>
        </authorList>
    </citation>
    <scope>NUCLEOTIDE SEQUENCE [LARGE SCALE GENOMIC DNA]</scope>
    <source>
        <strain evidence="8 9">YC6898</strain>
    </source>
</reference>
<evidence type="ECO:0000256" key="1">
    <source>
        <dbReference type="ARBA" id="ARBA00004651"/>
    </source>
</evidence>
<evidence type="ECO:0000256" key="5">
    <source>
        <dbReference type="ARBA" id="ARBA00023136"/>
    </source>
</evidence>
<comment type="caution">
    <text evidence="8">The sequence shown here is derived from an EMBL/GenBank/DDBJ whole genome shotgun (WGS) entry which is preliminary data.</text>
</comment>
<dbReference type="InterPro" id="IPR010432">
    <property type="entry name" value="RDD"/>
</dbReference>
<protein>
    <submittedName>
        <fullName evidence="8">RDD family protein</fullName>
    </submittedName>
</protein>
<gene>
    <name evidence="8" type="ORF">E2A64_07625</name>
</gene>
<dbReference type="InterPro" id="IPR051791">
    <property type="entry name" value="Pra-immunoreactive"/>
</dbReference>
<evidence type="ECO:0000259" key="7">
    <source>
        <dbReference type="Pfam" id="PF06271"/>
    </source>
</evidence>
<feature type="transmembrane region" description="Helical" evidence="6">
    <location>
        <begin position="63"/>
        <end position="88"/>
    </location>
</feature>
<feature type="transmembrane region" description="Helical" evidence="6">
    <location>
        <begin position="109"/>
        <end position="137"/>
    </location>
</feature>
<keyword evidence="5 6" id="KW-0472">Membrane</keyword>
<name>A0A4R5PPD7_9HYPH</name>
<evidence type="ECO:0000256" key="3">
    <source>
        <dbReference type="ARBA" id="ARBA00022692"/>
    </source>
</evidence>
<keyword evidence="9" id="KW-1185">Reference proteome</keyword>
<feature type="domain" description="RDD" evidence="7">
    <location>
        <begin position="27"/>
        <end position="148"/>
    </location>
</feature>
<dbReference type="PANTHER" id="PTHR36115:SF6">
    <property type="entry name" value="PROLINE-RICH ANTIGEN HOMOLOG"/>
    <property type="match status" value="1"/>
</dbReference>
<dbReference type="AlphaFoldDB" id="A0A4R5PPD7"/>
<keyword evidence="3 6" id="KW-0812">Transmembrane</keyword>
<keyword evidence="4 6" id="KW-1133">Transmembrane helix</keyword>
<proteinExistence type="predicted"/>
<dbReference type="GO" id="GO:0005886">
    <property type="term" value="C:plasma membrane"/>
    <property type="evidence" value="ECO:0007669"/>
    <property type="project" value="UniProtKB-SubCell"/>
</dbReference>
<feature type="transmembrane region" description="Helical" evidence="6">
    <location>
        <begin position="30"/>
        <end position="57"/>
    </location>
</feature>
<evidence type="ECO:0000256" key="4">
    <source>
        <dbReference type="ARBA" id="ARBA00022989"/>
    </source>
</evidence>
<keyword evidence="2" id="KW-1003">Cell membrane</keyword>
<dbReference type="EMBL" id="SMSI01000001">
    <property type="protein sequence ID" value="TDH38950.1"/>
    <property type="molecule type" value="Genomic_DNA"/>
</dbReference>
<evidence type="ECO:0000256" key="6">
    <source>
        <dbReference type="SAM" id="Phobius"/>
    </source>
</evidence>
<organism evidence="8 9">
    <name type="scientific">Pseudohoeflea suaedae</name>
    <dbReference type="NCBI Taxonomy" id="877384"/>
    <lineage>
        <taxon>Bacteria</taxon>
        <taxon>Pseudomonadati</taxon>
        <taxon>Pseudomonadota</taxon>
        <taxon>Alphaproteobacteria</taxon>
        <taxon>Hyphomicrobiales</taxon>
        <taxon>Rhizobiaceae</taxon>
        <taxon>Pseudohoeflea</taxon>
    </lineage>
</organism>